<sequence length="372" mass="39032">MVVSQTNDTHDSKLDGPYDVLMPGGEGGANQSMQVDGSDALDAAQTGGTRSYAATVSGATAAKVPAKSVLNPNDIVVANDDVTTDDSGSYTVIRFFDKVHEAVDQTTEAPGTPANNLLPFPNKGQALSKDEMYGPWMIVSDKKKRQPRKKTDSGRELELNSGKSRFAVLSNVEAEEQVTPIVAAIDANAGIHCEQPSSSKTGASSSCGKKGTKKGTKVTDQGPQVLEANIIDVEPTIPGQVPYVVGDGLRSKGHHKEVSIVEDGTALDGGKRGGLKKGLKGVSNLKLQVRKQSVFKAPNLPLLSEWVNLLSCNVSVGNHSHVPVDSSSPQGDPPDTRSHTNNVHGNGPKVNLGDTDMVQIGNIADPTTVLGQ</sequence>
<feature type="compositionally biased region" description="Low complexity" evidence="1">
    <location>
        <begin position="197"/>
        <end position="209"/>
    </location>
</feature>
<evidence type="ECO:0000256" key="1">
    <source>
        <dbReference type="SAM" id="MobiDB-lite"/>
    </source>
</evidence>
<protein>
    <submittedName>
        <fullName evidence="2">Uncharacterized protein</fullName>
    </submittedName>
</protein>
<dbReference type="Proteomes" id="UP001472677">
    <property type="component" value="Unassembled WGS sequence"/>
</dbReference>
<comment type="caution">
    <text evidence="2">The sequence shown here is derived from an EMBL/GenBank/DDBJ whole genome shotgun (WGS) entry which is preliminary data.</text>
</comment>
<organism evidence="2 3">
    <name type="scientific">Hibiscus sabdariffa</name>
    <name type="common">roselle</name>
    <dbReference type="NCBI Taxonomy" id="183260"/>
    <lineage>
        <taxon>Eukaryota</taxon>
        <taxon>Viridiplantae</taxon>
        <taxon>Streptophyta</taxon>
        <taxon>Embryophyta</taxon>
        <taxon>Tracheophyta</taxon>
        <taxon>Spermatophyta</taxon>
        <taxon>Magnoliopsida</taxon>
        <taxon>eudicotyledons</taxon>
        <taxon>Gunneridae</taxon>
        <taxon>Pentapetalae</taxon>
        <taxon>rosids</taxon>
        <taxon>malvids</taxon>
        <taxon>Malvales</taxon>
        <taxon>Malvaceae</taxon>
        <taxon>Malvoideae</taxon>
        <taxon>Hibiscus</taxon>
    </lineage>
</organism>
<keyword evidence="3" id="KW-1185">Reference proteome</keyword>
<accession>A0ABR2DFB5</accession>
<proteinExistence type="predicted"/>
<evidence type="ECO:0000313" key="2">
    <source>
        <dbReference type="EMBL" id="KAK8537582.1"/>
    </source>
</evidence>
<feature type="region of interest" description="Disordered" evidence="1">
    <location>
        <begin position="193"/>
        <end position="221"/>
    </location>
</feature>
<dbReference type="EMBL" id="JBBPBM010000028">
    <property type="protein sequence ID" value="KAK8537582.1"/>
    <property type="molecule type" value="Genomic_DNA"/>
</dbReference>
<feature type="region of interest" description="Disordered" evidence="1">
    <location>
        <begin position="321"/>
        <end position="355"/>
    </location>
</feature>
<name>A0ABR2DFB5_9ROSI</name>
<feature type="region of interest" description="Disordered" evidence="1">
    <location>
        <begin position="1"/>
        <end position="32"/>
    </location>
</feature>
<evidence type="ECO:0000313" key="3">
    <source>
        <dbReference type="Proteomes" id="UP001472677"/>
    </source>
</evidence>
<gene>
    <name evidence="2" type="ORF">V6N12_043739</name>
</gene>
<reference evidence="2 3" key="1">
    <citation type="journal article" date="2024" name="G3 (Bethesda)">
        <title>Genome assembly of Hibiscus sabdariffa L. provides insights into metabolisms of medicinal natural products.</title>
        <authorList>
            <person name="Kim T."/>
        </authorList>
    </citation>
    <scope>NUCLEOTIDE SEQUENCE [LARGE SCALE GENOMIC DNA]</scope>
    <source>
        <strain evidence="2">TK-2024</strain>
        <tissue evidence="2">Old leaves</tissue>
    </source>
</reference>